<keyword evidence="1" id="KW-0472">Membrane</keyword>
<accession>A0A523UR21</accession>
<dbReference type="EMBL" id="SOJN01000101">
    <property type="protein sequence ID" value="TET44964.1"/>
    <property type="molecule type" value="Genomic_DNA"/>
</dbReference>
<feature type="transmembrane region" description="Helical" evidence="1">
    <location>
        <begin position="36"/>
        <end position="57"/>
    </location>
</feature>
<dbReference type="AlphaFoldDB" id="A0A523UR21"/>
<feature type="transmembrane region" description="Helical" evidence="1">
    <location>
        <begin position="108"/>
        <end position="128"/>
    </location>
</feature>
<gene>
    <name evidence="2" type="ORF">E3J62_08870</name>
</gene>
<comment type="caution">
    <text evidence="2">The sequence shown here is derived from an EMBL/GenBank/DDBJ whole genome shotgun (WGS) entry which is preliminary data.</text>
</comment>
<keyword evidence="1" id="KW-1133">Transmembrane helix</keyword>
<feature type="transmembrane region" description="Helical" evidence="1">
    <location>
        <begin position="135"/>
        <end position="157"/>
    </location>
</feature>
<name>A0A523UR21_UNCT6</name>
<feature type="transmembrane region" description="Helical" evidence="1">
    <location>
        <begin position="177"/>
        <end position="196"/>
    </location>
</feature>
<reference evidence="2 3" key="1">
    <citation type="submission" date="2019-03" db="EMBL/GenBank/DDBJ databases">
        <title>Metabolic potential of uncultured bacteria and archaea associated with petroleum seepage in deep-sea sediments.</title>
        <authorList>
            <person name="Dong X."/>
            <person name="Hubert C."/>
        </authorList>
    </citation>
    <scope>NUCLEOTIDE SEQUENCE [LARGE SCALE GENOMIC DNA]</scope>
    <source>
        <strain evidence="2">E44_bin18</strain>
    </source>
</reference>
<protein>
    <submittedName>
        <fullName evidence="2">Uncharacterized protein</fullName>
    </submittedName>
</protein>
<proteinExistence type="predicted"/>
<feature type="transmembrane region" description="Helical" evidence="1">
    <location>
        <begin position="7"/>
        <end position="24"/>
    </location>
</feature>
<organism evidence="2 3">
    <name type="scientific">candidate division TA06 bacterium</name>
    <dbReference type="NCBI Taxonomy" id="2250710"/>
    <lineage>
        <taxon>Bacteria</taxon>
        <taxon>Bacteria division TA06</taxon>
    </lineage>
</organism>
<evidence type="ECO:0000313" key="3">
    <source>
        <dbReference type="Proteomes" id="UP000315525"/>
    </source>
</evidence>
<keyword evidence="1" id="KW-0812">Transmembrane</keyword>
<evidence type="ECO:0000313" key="2">
    <source>
        <dbReference type="EMBL" id="TET44964.1"/>
    </source>
</evidence>
<sequence>MKRQIPLIITFLAGLAMILGYFIPHEPFGGLQQMLNTWYMVVAAFAMILGVGNLIKLHTIKIRKRKQGFGYSFVLLAGLAAMALFGIFRGIKPGTAFYWMWWNMHVPMSSTMFSLLAFFVASASYRAFRARNIEAALLLVAGILVMIGRVPIGDMVWSGFPAIANWIMNVPNTAGQRAILIGISLGVVSTSLRLLLGIERTYLAGD</sequence>
<dbReference type="Proteomes" id="UP000315525">
    <property type="component" value="Unassembled WGS sequence"/>
</dbReference>
<feature type="transmembrane region" description="Helical" evidence="1">
    <location>
        <begin position="69"/>
        <end position="88"/>
    </location>
</feature>
<evidence type="ECO:0000256" key="1">
    <source>
        <dbReference type="SAM" id="Phobius"/>
    </source>
</evidence>